<dbReference type="OrthoDB" id="2170929at2759"/>
<comment type="caution">
    <text evidence="1">The sequence shown here is derived from an EMBL/GenBank/DDBJ whole genome shotgun (WGS) entry which is preliminary data.</text>
</comment>
<accession>A0A1Y1UVX2</accession>
<reference evidence="1 2" key="1">
    <citation type="submission" date="2016-08" db="EMBL/GenBank/DDBJ databases">
        <title>Genomes of anaerobic fungi encode conserved fungal cellulosomes for biomass hydrolysis.</title>
        <authorList>
            <consortium name="DOE Joint Genome Institute"/>
            <person name="Haitjema C.H."/>
            <person name="Gilmore S.P."/>
            <person name="Henske J.K."/>
            <person name="Solomon K.V."/>
            <person name="De Groot R."/>
            <person name="Kuo A."/>
            <person name="Mondo S.J."/>
            <person name="Salamov A.A."/>
            <person name="Labutti K."/>
            <person name="Zhao Z."/>
            <person name="Chiniquy J."/>
            <person name="Barry K."/>
            <person name="Brewer H.M."/>
            <person name="Purvine S.O."/>
            <person name="Wright A.T."/>
            <person name="Boxma B."/>
            <person name="Van Alen T."/>
            <person name="Hackstein J.H."/>
            <person name="Baker S.E."/>
            <person name="Grigoriev I.V."/>
            <person name="O'Malley M.A."/>
        </authorList>
    </citation>
    <scope>NUCLEOTIDE SEQUENCE [LARGE SCALE GENOMIC DNA]</scope>
    <source>
        <strain evidence="2">finn</strain>
    </source>
</reference>
<evidence type="ECO:0000313" key="1">
    <source>
        <dbReference type="EMBL" id="ORX42217.1"/>
    </source>
</evidence>
<protein>
    <submittedName>
        <fullName evidence="1">Uncharacterized protein</fullName>
    </submittedName>
</protein>
<proteinExistence type="predicted"/>
<gene>
    <name evidence="1" type="ORF">BCR36DRAFT_416227</name>
</gene>
<keyword evidence="2" id="KW-1185">Reference proteome</keyword>
<dbReference type="AlphaFoldDB" id="A0A1Y1UVX2"/>
<reference evidence="1 2" key="2">
    <citation type="submission" date="2016-08" db="EMBL/GenBank/DDBJ databases">
        <title>Pervasive Adenine N6-methylation of Active Genes in Fungi.</title>
        <authorList>
            <consortium name="DOE Joint Genome Institute"/>
            <person name="Mondo S.J."/>
            <person name="Dannebaum R.O."/>
            <person name="Kuo R.C."/>
            <person name="Labutti K."/>
            <person name="Haridas S."/>
            <person name="Kuo A."/>
            <person name="Salamov A."/>
            <person name="Ahrendt S.R."/>
            <person name="Lipzen A."/>
            <person name="Sullivan W."/>
            <person name="Andreopoulos W.B."/>
            <person name="Clum A."/>
            <person name="Lindquist E."/>
            <person name="Daum C."/>
            <person name="Ramamoorthy G.K."/>
            <person name="Gryganskyi A."/>
            <person name="Culley D."/>
            <person name="Magnuson J.K."/>
            <person name="James T.Y."/>
            <person name="O'Malley M.A."/>
            <person name="Stajich J.E."/>
            <person name="Spatafora J.W."/>
            <person name="Visel A."/>
            <person name="Grigoriev I.V."/>
        </authorList>
    </citation>
    <scope>NUCLEOTIDE SEQUENCE [LARGE SCALE GENOMIC DNA]</scope>
    <source>
        <strain evidence="2">finn</strain>
    </source>
</reference>
<sequence>MDIIQLLQNEKCLSNEHKIIINNEYFSFFEGIRVINYIYNKIIKLDLPSSCQYVTAFTKRINYYHYFNKRYIETYQYNQLLIAEDKNKDVKDSDNFIIIKCCHDSIKITGNKITFYERDTYDNIICKLLPCLNYSSDQILIRFKPSIVSFTYPININFQLFDLMLYEYSLYPYIYTDENEDIIKNKEKLVYTINIFKQSLNMKLYNKYKQFTEIIQFQELEWYMYMTVKKILKYLYLLYIDFHANYYKKNKVLNIPLKINYNRLFGKYYTRYFNNNKDKVLQVITDKEECIKNNIPYVQWNNNYYRSPENSGYKIILSTNKNSIDNNFVFHDKKILFDSVSELNVVPKCVKVIRKYKEKETSVYFNIAYKLDKHCKGKFPSNLFISYGYELQGLYRQYFDIPEINNKFIICSNCNKYINIPSQQKLINRIKEKFKNKQLKLINENYSYNDINILSFSVDNNMNIYPYCVFDYVYNCNSSFPFLIIMLNTCKLFTLPNYRYEYVVSSNKSLFNFNDDFVQAIFSMYKKNSISIIDNATLTKYIKQYISDNKTVLITEKEFPDEKVYL</sequence>
<dbReference type="EMBL" id="MCFH01000069">
    <property type="protein sequence ID" value="ORX42217.1"/>
    <property type="molecule type" value="Genomic_DNA"/>
</dbReference>
<evidence type="ECO:0000313" key="2">
    <source>
        <dbReference type="Proteomes" id="UP000193719"/>
    </source>
</evidence>
<dbReference type="Proteomes" id="UP000193719">
    <property type="component" value="Unassembled WGS sequence"/>
</dbReference>
<name>A0A1Y1UVX2_9FUNG</name>
<organism evidence="1 2">
    <name type="scientific">Piromyces finnis</name>
    <dbReference type="NCBI Taxonomy" id="1754191"/>
    <lineage>
        <taxon>Eukaryota</taxon>
        <taxon>Fungi</taxon>
        <taxon>Fungi incertae sedis</taxon>
        <taxon>Chytridiomycota</taxon>
        <taxon>Chytridiomycota incertae sedis</taxon>
        <taxon>Neocallimastigomycetes</taxon>
        <taxon>Neocallimastigales</taxon>
        <taxon>Neocallimastigaceae</taxon>
        <taxon>Piromyces</taxon>
    </lineage>
</organism>